<dbReference type="Proteomes" id="UP001220530">
    <property type="component" value="Chromosome"/>
</dbReference>
<dbReference type="Pfam" id="PF02746">
    <property type="entry name" value="MR_MLE_N"/>
    <property type="match status" value="1"/>
</dbReference>
<keyword evidence="4" id="KW-1185">Reference proteome</keyword>
<keyword evidence="1" id="KW-0456">Lyase</keyword>
<evidence type="ECO:0000256" key="1">
    <source>
        <dbReference type="ARBA" id="ARBA00023239"/>
    </source>
</evidence>
<feature type="domain" description="Mandelate racemase/muconate lactonizing enzyme N-terminal" evidence="2">
    <location>
        <begin position="16"/>
        <end position="109"/>
    </location>
</feature>
<evidence type="ECO:0000313" key="4">
    <source>
        <dbReference type="Proteomes" id="UP001220530"/>
    </source>
</evidence>
<sequence length="148" mass="16004">MKIVAVKPYLVKDWRTLLFVKVETDEGIVGIGEGGLTSREWGVAGIVEALEPLLLGADPMRSEHLWQLMWRSGFHPSNQVLTAAIAAIDIALWDIKGKALGVPIYQLLGGKVRDKVETYCHMAAATPEEPAGDCQAAGRRGVELLALG</sequence>
<dbReference type="InterPro" id="IPR036849">
    <property type="entry name" value="Enolase-like_C_sf"/>
</dbReference>
<gene>
    <name evidence="3" type="ORF">PSQ19_02690</name>
</gene>
<dbReference type="PROSITE" id="PS00908">
    <property type="entry name" value="MR_MLE_1"/>
    <property type="match status" value="1"/>
</dbReference>
<dbReference type="PANTHER" id="PTHR48080">
    <property type="entry name" value="D-GALACTONATE DEHYDRATASE-RELATED"/>
    <property type="match status" value="1"/>
</dbReference>
<evidence type="ECO:0000259" key="2">
    <source>
        <dbReference type="Pfam" id="PF02746"/>
    </source>
</evidence>
<dbReference type="Gene3D" id="3.20.20.120">
    <property type="entry name" value="Enolase-like C-terminal domain"/>
    <property type="match status" value="1"/>
</dbReference>
<dbReference type="InterPro" id="IPR029017">
    <property type="entry name" value="Enolase-like_N"/>
</dbReference>
<reference evidence="3 4" key="1">
    <citation type="submission" date="2023-02" db="EMBL/GenBank/DDBJ databases">
        <title>Devosia algicola sp. nov., isolated from the phycosphere of marine algae.</title>
        <authorList>
            <person name="Kim J.M."/>
            <person name="Lee J.K."/>
            <person name="Choi B.J."/>
            <person name="Bayburt H."/>
            <person name="Jeon C.O."/>
        </authorList>
    </citation>
    <scope>NUCLEOTIDE SEQUENCE [LARGE SCALE GENOMIC DNA]</scope>
    <source>
        <strain evidence="3 4">G20-9</strain>
    </source>
</reference>
<evidence type="ECO:0000313" key="3">
    <source>
        <dbReference type="EMBL" id="WDR03121.1"/>
    </source>
</evidence>
<dbReference type="EMBL" id="CP118246">
    <property type="protein sequence ID" value="WDR03121.1"/>
    <property type="molecule type" value="Genomic_DNA"/>
</dbReference>
<dbReference type="InterPro" id="IPR018110">
    <property type="entry name" value="Mandel_Rmase/mucon_lact_enz_CS"/>
</dbReference>
<dbReference type="SUPFAM" id="SSF54826">
    <property type="entry name" value="Enolase N-terminal domain-like"/>
    <property type="match status" value="1"/>
</dbReference>
<dbReference type="RefSeq" id="WP_282219523.1">
    <property type="nucleotide sequence ID" value="NZ_CP118246.1"/>
</dbReference>
<accession>A0ABY7YPC7</accession>
<organism evidence="3 4">
    <name type="scientific">Devosia algicola</name>
    <dbReference type="NCBI Taxonomy" id="3026418"/>
    <lineage>
        <taxon>Bacteria</taxon>
        <taxon>Pseudomonadati</taxon>
        <taxon>Pseudomonadota</taxon>
        <taxon>Alphaproteobacteria</taxon>
        <taxon>Hyphomicrobiales</taxon>
        <taxon>Devosiaceae</taxon>
        <taxon>Devosia</taxon>
    </lineage>
</organism>
<dbReference type="Gene3D" id="3.30.390.10">
    <property type="entry name" value="Enolase-like, N-terminal domain"/>
    <property type="match status" value="1"/>
</dbReference>
<dbReference type="InterPro" id="IPR034593">
    <property type="entry name" value="DgoD-like"/>
</dbReference>
<name>A0ABY7YPC7_9HYPH</name>
<dbReference type="PANTHER" id="PTHR48080:SF2">
    <property type="entry name" value="D-GALACTONATE DEHYDRATASE"/>
    <property type="match status" value="1"/>
</dbReference>
<dbReference type="InterPro" id="IPR013341">
    <property type="entry name" value="Mandelate_racemase_N_dom"/>
</dbReference>
<protein>
    <recommendedName>
        <fullName evidence="2">Mandelate racemase/muconate lactonizing enzyme N-terminal domain-containing protein</fullName>
    </recommendedName>
</protein>
<proteinExistence type="predicted"/>